<protein>
    <submittedName>
        <fullName evidence="2">Uncharacterized protein</fullName>
    </submittedName>
</protein>
<accession>A0A0A9D6M4</accession>
<name>A0A0A9D6M4_ARUDO</name>
<proteinExistence type="predicted"/>
<evidence type="ECO:0000313" key="2">
    <source>
        <dbReference type="EMBL" id="JAD83461.1"/>
    </source>
</evidence>
<dbReference type="AlphaFoldDB" id="A0A0A9D6M4"/>
<evidence type="ECO:0000256" key="1">
    <source>
        <dbReference type="SAM" id="Phobius"/>
    </source>
</evidence>
<reference evidence="2" key="1">
    <citation type="submission" date="2014-09" db="EMBL/GenBank/DDBJ databases">
        <authorList>
            <person name="Magalhaes I.L.F."/>
            <person name="Oliveira U."/>
            <person name="Santos F.R."/>
            <person name="Vidigal T.H.D.A."/>
            <person name="Brescovit A.D."/>
            <person name="Santos A.J."/>
        </authorList>
    </citation>
    <scope>NUCLEOTIDE SEQUENCE</scope>
    <source>
        <tissue evidence="2">Shoot tissue taken approximately 20 cm above the soil surface</tissue>
    </source>
</reference>
<keyword evidence="1" id="KW-0812">Transmembrane</keyword>
<dbReference type="EMBL" id="GBRH01214434">
    <property type="protein sequence ID" value="JAD83461.1"/>
    <property type="molecule type" value="Transcribed_RNA"/>
</dbReference>
<keyword evidence="1" id="KW-0472">Membrane</keyword>
<feature type="transmembrane region" description="Helical" evidence="1">
    <location>
        <begin position="38"/>
        <end position="58"/>
    </location>
</feature>
<reference evidence="2" key="2">
    <citation type="journal article" date="2015" name="Data Brief">
        <title>Shoot transcriptome of the giant reed, Arundo donax.</title>
        <authorList>
            <person name="Barrero R.A."/>
            <person name="Guerrero F.D."/>
            <person name="Moolhuijzen P."/>
            <person name="Goolsby J.A."/>
            <person name="Tidwell J."/>
            <person name="Bellgard S.E."/>
            <person name="Bellgard M.I."/>
        </authorList>
    </citation>
    <scope>NUCLEOTIDE SEQUENCE</scope>
    <source>
        <tissue evidence="2">Shoot tissue taken approximately 20 cm above the soil surface</tissue>
    </source>
</reference>
<keyword evidence="1" id="KW-1133">Transmembrane helix</keyword>
<sequence length="124" mass="14627">MNAHFTLIMSCMSSVDTETTMLLFALMIIVVRNHTGTFCYTYICFHYFVFVCFTFHAYSTLFHSQFVCWELYFTGGLFNINGRISFLICRQGICAYSLQWIRRKQLMTLNQDQLLLVPWTDLVL</sequence>
<organism evidence="2">
    <name type="scientific">Arundo donax</name>
    <name type="common">Giant reed</name>
    <name type="synonym">Donax arundinaceus</name>
    <dbReference type="NCBI Taxonomy" id="35708"/>
    <lineage>
        <taxon>Eukaryota</taxon>
        <taxon>Viridiplantae</taxon>
        <taxon>Streptophyta</taxon>
        <taxon>Embryophyta</taxon>
        <taxon>Tracheophyta</taxon>
        <taxon>Spermatophyta</taxon>
        <taxon>Magnoliopsida</taxon>
        <taxon>Liliopsida</taxon>
        <taxon>Poales</taxon>
        <taxon>Poaceae</taxon>
        <taxon>PACMAD clade</taxon>
        <taxon>Arundinoideae</taxon>
        <taxon>Arundineae</taxon>
        <taxon>Arundo</taxon>
    </lineage>
</organism>